<dbReference type="EMBL" id="PNIK01000092">
    <property type="protein sequence ID" value="PMP65651.1"/>
    <property type="molecule type" value="Genomic_DNA"/>
</dbReference>
<dbReference type="InterPro" id="IPR054230">
    <property type="entry name" value="DUF6955"/>
</dbReference>
<protein>
    <submittedName>
        <fullName evidence="1">Uncharacterized protein</fullName>
    </submittedName>
</protein>
<dbReference type="Pfam" id="PF22271">
    <property type="entry name" value="DUF6955"/>
    <property type="match status" value="1"/>
</dbReference>
<name>A0A2N7PM66_9BACT</name>
<reference evidence="1 2" key="1">
    <citation type="submission" date="2018-01" db="EMBL/GenBank/DDBJ databases">
        <title>Metagenomic assembled genomes from two thermal pools in the Uzon Caldera, Kamchatka, Russia.</title>
        <authorList>
            <person name="Wilkins L."/>
            <person name="Ettinger C."/>
        </authorList>
    </citation>
    <scope>NUCLEOTIDE SEQUENCE [LARGE SCALE GENOMIC DNA]</scope>
    <source>
        <strain evidence="1">ZAV-08</strain>
    </source>
</reference>
<dbReference type="Proteomes" id="UP000235460">
    <property type="component" value="Unassembled WGS sequence"/>
</dbReference>
<dbReference type="AlphaFoldDB" id="A0A2N7PM66"/>
<accession>A0A2N7PM66</accession>
<proteinExistence type="predicted"/>
<evidence type="ECO:0000313" key="1">
    <source>
        <dbReference type="EMBL" id="PMP65651.1"/>
    </source>
</evidence>
<comment type="caution">
    <text evidence="1">The sequence shown here is derived from an EMBL/GenBank/DDBJ whole genome shotgun (WGS) entry which is preliminary data.</text>
</comment>
<evidence type="ECO:0000313" key="2">
    <source>
        <dbReference type="Proteomes" id="UP000235460"/>
    </source>
</evidence>
<sequence length="134" mass="15294">MAKYFAIIIDEKRFAAIKGTSLEEKIEPIFGGALKRLVIEVPDELGQKTIEQFSKARFDARGFIEETPAAFKRLVFKKIVELKSLSPEVLEKALEELPSIKEEIEKEDRELPVPDVDISDILELQRNPVQKPTQ</sequence>
<organism evidence="1 2">
    <name type="scientific">Thermodesulfobacterium geofontis</name>
    <dbReference type="NCBI Taxonomy" id="1295609"/>
    <lineage>
        <taxon>Bacteria</taxon>
        <taxon>Pseudomonadati</taxon>
        <taxon>Thermodesulfobacteriota</taxon>
        <taxon>Thermodesulfobacteria</taxon>
        <taxon>Thermodesulfobacteriales</taxon>
        <taxon>Thermodesulfobacteriaceae</taxon>
        <taxon>Thermodesulfobacterium</taxon>
    </lineage>
</organism>
<gene>
    <name evidence="1" type="ORF">C0190_06480</name>
</gene>